<evidence type="ECO:0000313" key="2">
    <source>
        <dbReference type="EMBL" id="KAF3837892.1"/>
    </source>
</evidence>
<evidence type="ECO:0000313" key="3">
    <source>
        <dbReference type="Proteomes" id="UP000518266"/>
    </source>
</evidence>
<feature type="region of interest" description="Disordered" evidence="1">
    <location>
        <begin position="79"/>
        <end position="108"/>
    </location>
</feature>
<protein>
    <submittedName>
        <fullName evidence="2">Uncharacterized protein</fullName>
    </submittedName>
</protein>
<proteinExistence type="predicted"/>
<reference evidence="2 3" key="1">
    <citation type="submission" date="2020-03" db="EMBL/GenBank/DDBJ databases">
        <title>Dissostichus mawsoni Genome sequencing and assembly.</title>
        <authorList>
            <person name="Park H."/>
        </authorList>
    </citation>
    <scope>NUCLEOTIDE SEQUENCE [LARGE SCALE GENOMIC DNA]</scope>
    <source>
        <strain evidence="2">DM0001</strain>
        <tissue evidence="2">Muscle</tissue>
    </source>
</reference>
<dbReference type="EMBL" id="JAAKFY010000022">
    <property type="protein sequence ID" value="KAF3837892.1"/>
    <property type="molecule type" value="Genomic_DNA"/>
</dbReference>
<feature type="compositionally biased region" description="Basic and acidic residues" evidence="1">
    <location>
        <begin position="84"/>
        <end position="100"/>
    </location>
</feature>
<accession>A0A7J5XLD3</accession>
<gene>
    <name evidence="2" type="ORF">F7725_009660</name>
</gene>
<dbReference type="Proteomes" id="UP000518266">
    <property type="component" value="Unassembled WGS sequence"/>
</dbReference>
<sequence length="108" mass="12048">MAGLGRKFMAWEVSMGLRQGQIVKQRAGDERVWLEEGTWRQTVTIFDPEAISDLKQAQKKGALKTKSVGRIVGGKLCKSQVSRSAERDRKTVNEQGKDNNNEDANGQN</sequence>
<dbReference type="AlphaFoldDB" id="A0A7J5XLD3"/>
<comment type="caution">
    <text evidence="2">The sequence shown here is derived from an EMBL/GenBank/DDBJ whole genome shotgun (WGS) entry which is preliminary data.</text>
</comment>
<evidence type="ECO:0000256" key="1">
    <source>
        <dbReference type="SAM" id="MobiDB-lite"/>
    </source>
</evidence>
<name>A0A7J5XLD3_DISMA</name>
<keyword evidence="3" id="KW-1185">Reference proteome</keyword>
<organism evidence="2 3">
    <name type="scientific">Dissostichus mawsoni</name>
    <name type="common">Antarctic cod</name>
    <dbReference type="NCBI Taxonomy" id="36200"/>
    <lineage>
        <taxon>Eukaryota</taxon>
        <taxon>Metazoa</taxon>
        <taxon>Chordata</taxon>
        <taxon>Craniata</taxon>
        <taxon>Vertebrata</taxon>
        <taxon>Euteleostomi</taxon>
        <taxon>Actinopterygii</taxon>
        <taxon>Neopterygii</taxon>
        <taxon>Teleostei</taxon>
        <taxon>Neoteleostei</taxon>
        <taxon>Acanthomorphata</taxon>
        <taxon>Eupercaria</taxon>
        <taxon>Perciformes</taxon>
        <taxon>Notothenioidei</taxon>
        <taxon>Nototheniidae</taxon>
        <taxon>Dissostichus</taxon>
    </lineage>
</organism>